<proteinExistence type="predicted"/>
<organism evidence="3">
    <name type="scientific">Schistocephalus solidus</name>
    <name type="common">Tapeworm</name>
    <dbReference type="NCBI Taxonomy" id="70667"/>
    <lineage>
        <taxon>Eukaryota</taxon>
        <taxon>Metazoa</taxon>
        <taxon>Spiralia</taxon>
        <taxon>Lophotrochozoa</taxon>
        <taxon>Platyhelminthes</taxon>
        <taxon>Cestoda</taxon>
        <taxon>Eucestoda</taxon>
        <taxon>Diphyllobothriidea</taxon>
        <taxon>Diphyllobothriidae</taxon>
        <taxon>Schistocephalus</taxon>
    </lineage>
</organism>
<reference evidence="3" key="1">
    <citation type="submission" date="2016-06" db="UniProtKB">
        <authorList>
            <consortium name="WormBaseParasite"/>
        </authorList>
    </citation>
    <scope>IDENTIFICATION</scope>
</reference>
<accession>A0A183SUP1</accession>
<dbReference type="OrthoDB" id="410104at2759"/>
<dbReference type="EMBL" id="UYSU01034389">
    <property type="protein sequence ID" value="VDL94324.1"/>
    <property type="molecule type" value="Genomic_DNA"/>
</dbReference>
<evidence type="ECO:0000313" key="1">
    <source>
        <dbReference type="EMBL" id="VDL94324.1"/>
    </source>
</evidence>
<keyword evidence="2" id="KW-1185">Reference proteome</keyword>
<gene>
    <name evidence="1" type="ORF">SSLN_LOCUS7939</name>
</gene>
<reference evidence="1 2" key="2">
    <citation type="submission" date="2018-11" db="EMBL/GenBank/DDBJ databases">
        <authorList>
            <consortium name="Pathogen Informatics"/>
        </authorList>
    </citation>
    <scope>NUCLEOTIDE SEQUENCE [LARGE SCALE GENOMIC DNA]</scope>
    <source>
        <strain evidence="1 2">NST_G2</strain>
    </source>
</reference>
<protein>
    <submittedName>
        <fullName evidence="1 3">Uncharacterized protein</fullName>
    </submittedName>
</protein>
<evidence type="ECO:0000313" key="3">
    <source>
        <dbReference type="WBParaSite" id="SSLN_0000824301-mRNA-1"/>
    </source>
</evidence>
<sequence>MSDVKGCVTNNMQSNHLAFYGIQDGPDDEEENSPGATLFGQVHIAAVSETDSPNRISWRWITATTSYSSRPKAERPDAGVTFVNRNEIVEQLTSLSQSTNAHVIRLRLPPWGVKFATTVKTYALPAMDKLTSLFHEIWQQEVPQDFEDETIDHA</sequence>
<dbReference type="Proteomes" id="UP000275846">
    <property type="component" value="Unassembled WGS sequence"/>
</dbReference>
<evidence type="ECO:0000313" key="2">
    <source>
        <dbReference type="Proteomes" id="UP000275846"/>
    </source>
</evidence>
<dbReference type="WBParaSite" id="SSLN_0000824301-mRNA-1">
    <property type="protein sequence ID" value="SSLN_0000824301-mRNA-1"/>
    <property type="gene ID" value="SSLN_0000824301"/>
</dbReference>
<name>A0A183SUP1_SCHSO</name>
<dbReference type="AlphaFoldDB" id="A0A183SUP1"/>